<dbReference type="Gene3D" id="3.30.470.10">
    <property type="match status" value="1"/>
</dbReference>
<dbReference type="InterPro" id="IPR001544">
    <property type="entry name" value="Aminotrans_IV"/>
</dbReference>
<evidence type="ECO:0000313" key="2">
    <source>
        <dbReference type="Proteomes" id="UP000650081"/>
    </source>
</evidence>
<dbReference type="GO" id="GO:0008483">
    <property type="term" value="F:transaminase activity"/>
    <property type="evidence" value="ECO:0007669"/>
    <property type="project" value="UniProtKB-KW"/>
</dbReference>
<dbReference type="InterPro" id="IPR043132">
    <property type="entry name" value="BCAT-like_C"/>
</dbReference>
<dbReference type="Pfam" id="PF01063">
    <property type="entry name" value="Aminotran_4"/>
    <property type="match status" value="1"/>
</dbReference>
<sequence length="196" mass="22636">MLESIRILDGQADLLAYHQQRLDRTRRAFWPKCPAIDLARVVAEASPPARGLFKLRVEYGERVRKTELIPYQVLPVTSLRLLPADEIRYGSKFADRTAIRRCLERKGSCDDVLMSQRGYLTDTSYANVALFDGRHWYTPAWPLLRGTRRESLLEKGIIRASIIRDRDLPQFQKIRLINAMLPWEEGPTLDINAVMV</sequence>
<accession>A0A923T965</accession>
<dbReference type="InterPro" id="IPR043131">
    <property type="entry name" value="BCAT-like_N"/>
</dbReference>
<name>A0A923T965_9BACT</name>
<dbReference type="Proteomes" id="UP000650081">
    <property type="component" value="Unassembled WGS sequence"/>
</dbReference>
<keyword evidence="2" id="KW-1185">Reference proteome</keyword>
<dbReference type="SUPFAM" id="SSF56752">
    <property type="entry name" value="D-aminoacid aminotransferase-like PLP-dependent enzymes"/>
    <property type="match status" value="1"/>
</dbReference>
<keyword evidence="1" id="KW-0032">Aminotransferase</keyword>
<dbReference type="EMBL" id="JACSIT010000120">
    <property type="protein sequence ID" value="MBC6995229.1"/>
    <property type="molecule type" value="Genomic_DNA"/>
</dbReference>
<reference evidence="1" key="1">
    <citation type="submission" date="2020-08" db="EMBL/GenBank/DDBJ databases">
        <title>Lewinella bacteria from marine environments.</title>
        <authorList>
            <person name="Zhong Y."/>
        </authorList>
    </citation>
    <scope>NUCLEOTIDE SEQUENCE</scope>
    <source>
        <strain evidence="1">KCTC 42187</strain>
    </source>
</reference>
<organism evidence="1 2">
    <name type="scientific">Neolewinella lacunae</name>
    <dbReference type="NCBI Taxonomy" id="1517758"/>
    <lineage>
        <taxon>Bacteria</taxon>
        <taxon>Pseudomonadati</taxon>
        <taxon>Bacteroidota</taxon>
        <taxon>Saprospiria</taxon>
        <taxon>Saprospirales</taxon>
        <taxon>Lewinellaceae</taxon>
        <taxon>Neolewinella</taxon>
    </lineage>
</organism>
<comment type="caution">
    <text evidence="1">The sequence shown here is derived from an EMBL/GenBank/DDBJ whole genome shotgun (WGS) entry which is preliminary data.</text>
</comment>
<evidence type="ECO:0000313" key="1">
    <source>
        <dbReference type="EMBL" id="MBC6995229.1"/>
    </source>
</evidence>
<gene>
    <name evidence="1" type="ORF">H9S92_13705</name>
</gene>
<protein>
    <submittedName>
        <fullName evidence="1">Aminotransferase class IV</fullName>
    </submittedName>
</protein>
<proteinExistence type="predicted"/>
<dbReference type="AlphaFoldDB" id="A0A923T965"/>
<dbReference type="RefSeq" id="WP_187467275.1">
    <property type="nucleotide sequence ID" value="NZ_JACSIT010000120.1"/>
</dbReference>
<keyword evidence="1" id="KW-0808">Transferase</keyword>
<dbReference type="Gene3D" id="3.20.10.10">
    <property type="entry name" value="D-amino Acid Aminotransferase, subunit A, domain 2"/>
    <property type="match status" value="1"/>
</dbReference>
<dbReference type="InterPro" id="IPR036038">
    <property type="entry name" value="Aminotransferase-like"/>
</dbReference>